<comment type="caution">
    <text evidence="2">The sequence shown here is derived from an EMBL/GenBank/DDBJ whole genome shotgun (WGS) entry which is preliminary data.</text>
</comment>
<evidence type="ECO:0000256" key="1">
    <source>
        <dbReference type="SAM" id="SignalP"/>
    </source>
</evidence>
<dbReference type="RefSeq" id="WP_190578210.1">
    <property type="nucleotide sequence ID" value="NZ_JACJQY010000014.1"/>
</dbReference>
<feature type="signal peptide" evidence="1">
    <location>
        <begin position="1"/>
        <end position="33"/>
    </location>
</feature>
<dbReference type="Proteomes" id="UP000618445">
    <property type="component" value="Unassembled WGS sequence"/>
</dbReference>
<name>A0ABR8CCG7_9CYAN</name>
<organism evidence="2 3">
    <name type="scientific">Phormidium tenue FACHB-1050</name>
    <dbReference type="NCBI Taxonomy" id="2692857"/>
    <lineage>
        <taxon>Bacteria</taxon>
        <taxon>Bacillati</taxon>
        <taxon>Cyanobacteriota</taxon>
        <taxon>Cyanophyceae</taxon>
        <taxon>Oscillatoriophycideae</taxon>
        <taxon>Oscillatoriales</taxon>
        <taxon>Oscillatoriaceae</taxon>
        <taxon>Phormidium</taxon>
    </lineage>
</organism>
<reference evidence="2 3" key="1">
    <citation type="journal article" date="2020" name="ISME J.">
        <title>Comparative genomics reveals insights into cyanobacterial evolution and habitat adaptation.</title>
        <authorList>
            <person name="Chen M.Y."/>
            <person name="Teng W.K."/>
            <person name="Zhao L."/>
            <person name="Hu C.X."/>
            <person name="Zhou Y.K."/>
            <person name="Han B.P."/>
            <person name="Song L.R."/>
            <person name="Shu W.S."/>
        </authorList>
    </citation>
    <scope>NUCLEOTIDE SEQUENCE [LARGE SCALE GENOMIC DNA]</scope>
    <source>
        <strain evidence="2 3">FACHB-1050</strain>
    </source>
</reference>
<protein>
    <submittedName>
        <fullName evidence="2">Uncharacterized protein</fullName>
    </submittedName>
</protein>
<proteinExistence type="predicted"/>
<keyword evidence="3" id="KW-1185">Reference proteome</keyword>
<accession>A0ABR8CCG7</accession>
<gene>
    <name evidence="2" type="ORF">H6G05_11020</name>
</gene>
<keyword evidence="1" id="KW-0732">Signal</keyword>
<evidence type="ECO:0000313" key="3">
    <source>
        <dbReference type="Proteomes" id="UP000618445"/>
    </source>
</evidence>
<feature type="chain" id="PRO_5045755460" evidence="1">
    <location>
        <begin position="34"/>
        <end position="215"/>
    </location>
</feature>
<sequence>MEDILINTITKPSMKYTTCLSLFSLLSLTAAVAAPVHAQSNSGHSLVGSFRTELKSLSIKIALPKYVPQGFWIAAVETEPCRRGDRIDANGVCRFGPDYTVLYRNAQDQCFAVEATGGGIGGPTGRYSRTVNTKLLGKVDVNIDTGMSEPITEAIAKTPQNNLWSFPAGKSPFYSLRTIDSDAANRINAAIICSDTAYMTPNEFIKIVQSLDWLR</sequence>
<evidence type="ECO:0000313" key="2">
    <source>
        <dbReference type="EMBL" id="MBD2317372.1"/>
    </source>
</evidence>
<dbReference type="EMBL" id="JACJQY010000014">
    <property type="protein sequence ID" value="MBD2317372.1"/>
    <property type="molecule type" value="Genomic_DNA"/>
</dbReference>